<dbReference type="Pfam" id="PF01336">
    <property type="entry name" value="tRNA_anti-codon"/>
    <property type="match status" value="1"/>
</dbReference>
<evidence type="ECO:0000256" key="1">
    <source>
        <dbReference type="ARBA" id="ARBA00007391"/>
    </source>
</evidence>
<protein>
    <recommendedName>
        <fullName evidence="2">Error-prone DNA polymerase</fullName>
    </recommendedName>
</protein>
<comment type="caution">
    <text evidence="4">The sequence shown here is derived from an EMBL/GenBank/DDBJ whole genome shotgun (WGS) entry which is preliminary data.</text>
</comment>
<comment type="similarity">
    <text evidence="1">Belongs to the DNA polymerase type-C family. DnaE2 subfamily.</text>
</comment>
<evidence type="ECO:0000313" key="4">
    <source>
        <dbReference type="EMBL" id="MFD0804374.1"/>
    </source>
</evidence>
<dbReference type="InterPro" id="IPR004365">
    <property type="entry name" value="NA-bd_OB_tRNA"/>
</dbReference>
<reference evidence="5" key="1">
    <citation type="journal article" date="2019" name="Int. J. Syst. Evol. Microbiol.">
        <title>The Global Catalogue of Microorganisms (GCM) 10K type strain sequencing project: providing services to taxonomists for standard genome sequencing and annotation.</title>
        <authorList>
            <consortium name="The Broad Institute Genomics Platform"/>
            <consortium name="The Broad Institute Genome Sequencing Center for Infectious Disease"/>
            <person name="Wu L."/>
            <person name="Ma J."/>
        </authorList>
    </citation>
    <scope>NUCLEOTIDE SEQUENCE [LARGE SCALE GENOMIC DNA]</scope>
    <source>
        <strain evidence="5">CCUG 63369</strain>
    </source>
</reference>
<feature type="non-terminal residue" evidence="4">
    <location>
        <position position="1"/>
    </location>
</feature>
<feature type="domain" description="OB" evidence="3">
    <location>
        <begin position="89"/>
        <end position="154"/>
    </location>
</feature>
<feature type="non-terminal residue" evidence="4">
    <location>
        <position position="186"/>
    </location>
</feature>
<evidence type="ECO:0000313" key="5">
    <source>
        <dbReference type="Proteomes" id="UP001596956"/>
    </source>
</evidence>
<gene>
    <name evidence="4" type="ORF">ACFQZU_24075</name>
</gene>
<evidence type="ECO:0000256" key="2">
    <source>
        <dbReference type="ARBA" id="ARBA00017273"/>
    </source>
</evidence>
<dbReference type="PANTHER" id="PTHR32294:SF4">
    <property type="entry name" value="ERROR-PRONE DNA POLYMERASE"/>
    <property type="match status" value="1"/>
</dbReference>
<dbReference type="InterPro" id="IPR004805">
    <property type="entry name" value="DnaE2/DnaE/PolC"/>
</dbReference>
<dbReference type="EMBL" id="JBHTHR010001603">
    <property type="protein sequence ID" value="MFD0804374.1"/>
    <property type="molecule type" value="Genomic_DNA"/>
</dbReference>
<name>A0ABW3BPT0_9ACTN</name>
<evidence type="ECO:0000259" key="3">
    <source>
        <dbReference type="Pfam" id="PF01336"/>
    </source>
</evidence>
<accession>A0ABW3BPT0</accession>
<dbReference type="CDD" id="cd04485">
    <property type="entry name" value="DnaE_OBF"/>
    <property type="match status" value="1"/>
</dbReference>
<dbReference type="Proteomes" id="UP001596956">
    <property type="component" value="Unassembled WGS sequence"/>
</dbReference>
<keyword evidence="5" id="KW-1185">Reference proteome</keyword>
<sequence length="186" mass="19671">RPLGGGQLPIAVEAADGSRDEGLPPMTPAETVQAELEVLGYDASRHLLDRYAELTAALGALCGGVRARDLSALPAGTEVLVLGVKVATQTPAVRSGRRIVFTTLDDATGLVDLTFFESVQERCAATVFGSWLLAVRGRVRRVGSGMATVNATHAYDLEELARIWYGGGEDAAAALRERLGREPARV</sequence>
<dbReference type="PANTHER" id="PTHR32294">
    <property type="entry name" value="DNA POLYMERASE III SUBUNIT ALPHA"/>
    <property type="match status" value="1"/>
</dbReference>
<organism evidence="4 5">
    <name type="scientific">Streptomonospora algeriensis</name>
    <dbReference type="NCBI Taxonomy" id="995084"/>
    <lineage>
        <taxon>Bacteria</taxon>
        <taxon>Bacillati</taxon>
        <taxon>Actinomycetota</taxon>
        <taxon>Actinomycetes</taxon>
        <taxon>Streptosporangiales</taxon>
        <taxon>Nocardiopsidaceae</taxon>
        <taxon>Streptomonospora</taxon>
    </lineage>
</organism>
<proteinExistence type="inferred from homology"/>